<comment type="caution">
    <text evidence="1">The sequence shown here is derived from an EMBL/GenBank/DDBJ whole genome shotgun (WGS) entry which is preliminary data.</text>
</comment>
<proteinExistence type="predicted"/>
<sequence length="206" mass="23582">MPYNMWFVTTAEQSLPAKEWIKYVAELRDDLRAELTAGAPESWEEITVKGPDGWWWFNFMRYSAGGDGGRWSDDLEFFQSWLAVGKPEVNARWAEEYLTRVRTVYKFKCSTSAPEANMDVVNDIVRRLRDDDSSGLLYAELEGWINDRGAHITWGFSDQVAGGCLMAIRRPGEWVYFRMELGVPEHREAFQTGVAPIGLEALTIPD</sequence>
<dbReference type="Proteomes" id="UP001272242">
    <property type="component" value="Unassembled WGS sequence"/>
</dbReference>
<keyword evidence="2" id="KW-1185">Reference proteome</keyword>
<organism evidence="1 2">
    <name type="scientific">Gemmata algarum</name>
    <dbReference type="NCBI Taxonomy" id="2975278"/>
    <lineage>
        <taxon>Bacteria</taxon>
        <taxon>Pseudomonadati</taxon>
        <taxon>Planctomycetota</taxon>
        <taxon>Planctomycetia</taxon>
        <taxon>Gemmatales</taxon>
        <taxon>Gemmataceae</taxon>
        <taxon>Gemmata</taxon>
    </lineage>
</organism>
<gene>
    <name evidence="1" type="ORF">R5W23_001335</name>
</gene>
<evidence type="ECO:0000313" key="1">
    <source>
        <dbReference type="EMBL" id="MDY3560110.1"/>
    </source>
</evidence>
<evidence type="ECO:0000313" key="2">
    <source>
        <dbReference type="Proteomes" id="UP001272242"/>
    </source>
</evidence>
<name>A0ABU5EXT7_9BACT</name>
<dbReference type="RefSeq" id="WP_320686753.1">
    <property type="nucleotide sequence ID" value="NZ_JAXBLV010000175.1"/>
</dbReference>
<reference evidence="2" key="1">
    <citation type="journal article" date="2023" name="Mar. Drugs">
        <title>Gemmata algarum, a Novel Planctomycete Isolated from an Algal Mat, Displays Antimicrobial Activity.</title>
        <authorList>
            <person name="Kumar G."/>
            <person name="Kallscheuer N."/>
            <person name="Kashif M."/>
            <person name="Ahamad S."/>
            <person name="Jagadeeshwari U."/>
            <person name="Pannikurungottu S."/>
            <person name="Haufschild T."/>
            <person name="Kabuu M."/>
            <person name="Sasikala C."/>
            <person name="Jogler C."/>
            <person name="Ramana C."/>
        </authorList>
    </citation>
    <scope>NUCLEOTIDE SEQUENCE [LARGE SCALE GENOMIC DNA]</scope>
    <source>
        <strain evidence="2">JC673</strain>
    </source>
</reference>
<accession>A0ABU5EXT7</accession>
<protein>
    <submittedName>
        <fullName evidence="1">Uncharacterized protein</fullName>
    </submittedName>
</protein>
<dbReference type="EMBL" id="JAXBLV010000175">
    <property type="protein sequence ID" value="MDY3560110.1"/>
    <property type="molecule type" value="Genomic_DNA"/>
</dbReference>